<dbReference type="EMBL" id="ML994653">
    <property type="protein sequence ID" value="KAF2181421.1"/>
    <property type="molecule type" value="Genomic_DNA"/>
</dbReference>
<gene>
    <name evidence="2" type="ORF">K469DRAFT_713854</name>
</gene>
<organism evidence="2 3">
    <name type="scientific">Zopfia rhizophila CBS 207.26</name>
    <dbReference type="NCBI Taxonomy" id="1314779"/>
    <lineage>
        <taxon>Eukaryota</taxon>
        <taxon>Fungi</taxon>
        <taxon>Dikarya</taxon>
        <taxon>Ascomycota</taxon>
        <taxon>Pezizomycotina</taxon>
        <taxon>Dothideomycetes</taxon>
        <taxon>Dothideomycetes incertae sedis</taxon>
        <taxon>Zopfiaceae</taxon>
        <taxon>Zopfia</taxon>
    </lineage>
</organism>
<keyword evidence="3" id="KW-1185">Reference proteome</keyword>
<proteinExistence type="predicted"/>
<evidence type="ECO:0000256" key="1">
    <source>
        <dbReference type="SAM" id="MobiDB-lite"/>
    </source>
</evidence>
<evidence type="ECO:0000313" key="2">
    <source>
        <dbReference type="EMBL" id="KAF2181421.1"/>
    </source>
</evidence>
<dbReference type="AlphaFoldDB" id="A0A6A6DPK3"/>
<evidence type="ECO:0000313" key="3">
    <source>
        <dbReference type="Proteomes" id="UP000800200"/>
    </source>
</evidence>
<sequence>MSHLQGPHPRAGSPHPQLPIRVMIRRLRLSADQFFDHRATSLRPMQDKAMLNNARNPNRRQE</sequence>
<name>A0A6A6DPK3_9PEZI</name>
<dbReference type="Proteomes" id="UP000800200">
    <property type="component" value="Unassembled WGS sequence"/>
</dbReference>
<protein>
    <submittedName>
        <fullName evidence="2">Uncharacterized protein</fullName>
    </submittedName>
</protein>
<reference evidence="2" key="1">
    <citation type="journal article" date="2020" name="Stud. Mycol.">
        <title>101 Dothideomycetes genomes: a test case for predicting lifestyles and emergence of pathogens.</title>
        <authorList>
            <person name="Haridas S."/>
            <person name="Albert R."/>
            <person name="Binder M."/>
            <person name="Bloem J."/>
            <person name="Labutti K."/>
            <person name="Salamov A."/>
            <person name="Andreopoulos B."/>
            <person name="Baker S."/>
            <person name="Barry K."/>
            <person name="Bills G."/>
            <person name="Bluhm B."/>
            <person name="Cannon C."/>
            <person name="Castanera R."/>
            <person name="Culley D."/>
            <person name="Daum C."/>
            <person name="Ezra D."/>
            <person name="Gonzalez J."/>
            <person name="Henrissat B."/>
            <person name="Kuo A."/>
            <person name="Liang C."/>
            <person name="Lipzen A."/>
            <person name="Lutzoni F."/>
            <person name="Magnuson J."/>
            <person name="Mondo S."/>
            <person name="Nolan M."/>
            <person name="Ohm R."/>
            <person name="Pangilinan J."/>
            <person name="Park H.-J."/>
            <person name="Ramirez L."/>
            <person name="Alfaro M."/>
            <person name="Sun H."/>
            <person name="Tritt A."/>
            <person name="Yoshinaga Y."/>
            <person name="Zwiers L.-H."/>
            <person name="Turgeon B."/>
            <person name="Goodwin S."/>
            <person name="Spatafora J."/>
            <person name="Crous P."/>
            <person name="Grigoriev I."/>
        </authorList>
    </citation>
    <scope>NUCLEOTIDE SEQUENCE</scope>
    <source>
        <strain evidence="2">CBS 207.26</strain>
    </source>
</reference>
<feature type="region of interest" description="Disordered" evidence="1">
    <location>
        <begin position="39"/>
        <end position="62"/>
    </location>
</feature>
<accession>A0A6A6DPK3</accession>